<keyword evidence="2" id="KW-0479">Metal-binding</keyword>
<dbReference type="Gene3D" id="3.20.110.10">
    <property type="entry name" value="Glycoside hydrolase 38, N terminal domain"/>
    <property type="match status" value="1"/>
</dbReference>
<accession>A0A4S4BRE2</accession>
<dbReference type="Gene3D" id="2.70.98.30">
    <property type="entry name" value="Golgi alpha-mannosidase II, domain 4"/>
    <property type="match status" value="1"/>
</dbReference>
<dbReference type="GO" id="GO:0006013">
    <property type="term" value="P:mannose metabolic process"/>
    <property type="evidence" value="ECO:0007669"/>
    <property type="project" value="InterPro"/>
</dbReference>
<dbReference type="Proteomes" id="UP000310636">
    <property type="component" value="Unassembled WGS sequence"/>
</dbReference>
<name>A0A4S4BRE2_9BACL</name>
<dbReference type="GO" id="GO:0046872">
    <property type="term" value="F:metal ion binding"/>
    <property type="evidence" value="ECO:0007669"/>
    <property type="project" value="UniProtKB-KW"/>
</dbReference>
<dbReference type="Pfam" id="PF01074">
    <property type="entry name" value="Glyco_hydro_38N"/>
    <property type="match status" value="1"/>
</dbReference>
<dbReference type="GO" id="GO:0004559">
    <property type="term" value="F:alpha-mannosidase activity"/>
    <property type="evidence" value="ECO:0007669"/>
    <property type="project" value="InterPro"/>
</dbReference>
<dbReference type="SUPFAM" id="SSF74650">
    <property type="entry name" value="Galactose mutarotase-like"/>
    <property type="match status" value="2"/>
</dbReference>
<evidence type="ECO:0000313" key="7">
    <source>
        <dbReference type="Proteomes" id="UP000310636"/>
    </source>
</evidence>
<comment type="caution">
    <text evidence="6">The sequence shown here is derived from an EMBL/GenBank/DDBJ whole genome shotgun (WGS) entry which is preliminary data.</text>
</comment>
<keyword evidence="4" id="KW-0326">Glycosidase</keyword>
<dbReference type="Pfam" id="PF17677">
    <property type="entry name" value="Glyco_hydro38C2"/>
    <property type="match status" value="1"/>
</dbReference>
<dbReference type="InterPro" id="IPR000602">
    <property type="entry name" value="Glyco_hydro_38_N"/>
</dbReference>
<dbReference type="InterPro" id="IPR015341">
    <property type="entry name" value="Glyco_hydro_38_cen"/>
</dbReference>
<dbReference type="GO" id="GO:0030246">
    <property type="term" value="F:carbohydrate binding"/>
    <property type="evidence" value="ECO:0007669"/>
    <property type="project" value="InterPro"/>
</dbReference>
<dbReference type="PANTHER" id="PTHR46017:SF2">
    <property type="entry name" value="MANNOSYLGLYCERATE HYDROLASE"/>
    <property type="match status" value="1"/>
</dbReference>
<gene>
    <name evidence="6" type="ORF">E6C55_16260</name>
</gene>
<dbReference type="EMBL" id="SSOB01000019">
    <property type="protein sequence ID" value="THF77569.1"/>
    <property type="molecule type" value="Genomic_DNA"/>
</dbReference>
<dbReference type="PANTHER" id="PTHR46017">
    <property type="entry name" value="ALPHA-MANNOSIDASE 2C1"/>
    <property type="match status" value="1"/>
</dbReference>
<dbReference type="SUPFAM" id="SSF88713">
    <property type="entry name" value="Glycoside hydrolase/deacetylase"/>
    <property type="match status" value="1"/>
</dbReference>
<keyword evidence="7" id="KW-1185">Reference proteome</keyword>
<evidence type="ECO:0000256" key="2">
    <source>
        <dbReference type="ARBA" id="ARBA00022723"/>
    </source>
</evidence>
<dbReference type="GO" id="GO:0009313">
    <property type="term" value="P:oligosaccharide catabolic process"/>
    <property type="evidence" value="ECO:0007669"/>
    <property type="project" value="TreeGrafter"/>
</dbReference>
<evidence type="ECO:0000256" key="4">
    <source>
        <dbReference type="ARBA" id="ARBA00023295"/>
    </source>
</evidence>
<dbReference type="OrthoDB" id="9764050at2"/>
<dbReference type="InterPro" id="IPR028995">
    <property type="entry name" value="Glyco_hydro_57/38_cen_sf"/>
</dbReference>
<comment type="similarity">
    <text evidence="1">Belongs to the glycosyl hydrolase 38 family.</text>
</comment>
<reference evidence="6 7" key="1">
    <citation type="submission" date="2019-04" db="EMBL/GenBank/DDBJ databases">
        <title>Cohnella sp. nov. isolated from preserved vegetables.</title>
        <authorList>
            <person name="Lin S.-Y."/>
            <person name="Hung M.-H."/>
            <person name="Young C.-C."/>
        </authorList>
    </citation>
    <scope>NUCLEOTIDE SEQUENCE [LARGE SCALE GENOMIC DNA]</scope>
    <source>
        <strain evidence="6 7">CC-MHH1044</strain>
    </source>
</reference>
<dbReference type="RefSeq" id="WP_136370869.1">
    <property type="nucleotide sequence ID" value="NZ_SSOB01000019.1"/>
</dbReference>
<feature type="domain" description="Glycoside hydrolase family 38 central" evidence="5">
    <location>
        <begin position="290"/>
        <end position="363"/>
    </location>
</feature>
<protein>
    <recommendedName>
        <fullName evidence="5">Glycoside hydrolase family 38 central domain-containing protein</fullName>
    </recommendedName>
</protein>
<evidence type="ECO:0000313" key="6">
    <source>
        <dbReference type="EMBL" id="THF77569.1"/>
    </source>
</evidence>
<proteinExistence type="inferred from homology"/>
<dbReference type="AlphaFoldDB" id="A0A4S4BRE2"/>
<dbReference type="SUPFAM" id="SSF88688">
    <property type="entry name" value="Families 57/38 glycoside transferase middle domain"/>
    <property type="match status" value="1"/>
</dbReference>
<evidence type="ECO:0000259" key="5">
    <source>
        <dbReference type="SMART" id="SM00872"/>
    </source>
</evidence>
<keyword evidence="3" id="KW-0378">Hydrolase</keyword>
<dbReference type="InterPro" id="IPR027291">
    <property type="entry name" value="Glyco_hydro_38_N_sf"/>
</dbReference>
<evidence type="ECO:0000256" key="1">
    <source>
        <dbReference type="ARBA" id="ARBA00009792"/>
    </source>
</evidence>
<evidence type="ECO:0000256" key="3">
    <source>
        <dbReference type="ARBA" id="ARBA00022801"/>
    </source>
</evidence>
<dbReference type="SMART" id="SM00872">
    <property type="entry name" value="Alpha-mann_mid"/>
    <property type="match status" value="1"/>
</dbReference>
<dbReference type="Gene3D" id="1.20.1270.50">
    <property type="entry name" value="Glycoside hydrolase family 38, central domain"/>
    <property type="match status" value="1"/>
</dbReference>
<dbReference type="InterPro" id="IPR041147">
    <property type="entry name" value="GH38_C"/>
</dbReference>
<dbReference type="InterPro" id="IPR011013">
    <property type="entry name" value="Gal_mutarotase_sf_dom"/>
</dbReference>
<dbReference type="InterPro" id="IPR011330">
    <property type="entry name" value="Glyco_hydro/deAcase_b/a-brl"/>
</dbReference>
<dbReference type="InterPro" id="IPR037094">
    <property type="entry name" value="Glyco_hydro_38_cen_sf"/>
</dbReference>
<dbReference type="Pfam" id="PF09261">
    <property type="entry name" value="Alpha-mann_mid"/>
    <property type="match status" value="1"/>
</dbReference>
<organism evidence="6 7">
    <name type="scientific">Cohnella fermenti</name>
    <dbReference type="NCBI Taxonomy" id="2565925"/>
    <lineage>
        <taxon>Bacteria</taxon>
        <taxon>Bacillati</taxon>
        <taxon>Bacillota</taxon>
        <taxon>Bacilli</taxon>
        <taxon>Bacillales</taxon>
        <taxon>Paenibacillaceae</taxon>
        <taxon>Cohnella</taxon>
    </lineage>
</organism>
<sequence length="941" mass="102848">MSDYKAIHLVSHTHWDREWYMPFEAFRYRLVGLIDRLLGIMAEDESYRYHLDGQTIVLDDYLELRPERREELQRLISSGRLSIGPWYVLIDEFLVSGESIIRNLEEGRRSGAAFGPMLEAGYLPDTFGHISQMPQLLKKFGIGQAVVWRGLNGSPEEMPTEFDWEAPSGDRVAAIHLPYRYGYTSAMELPEEPELAAERLRELIAHIGPHARSGHVLLMNGFDHMEPQRHIPELVAYWNGKEATPLIHSGIADYMEAALGAASERPVLAGAFRRTNHAPGGEINTILPNVLSARVYLKQQNAAAQTLMEKAVEPLEALTSALGGTPQPAFVRQAWRYILQNHPHDSICGCSIDAVHDEMELRFAKAAQIGNQLVVDALSRLAEAADRSWIAEGSVPVLLFNTLPWSRSASVEIELDADDDTVYRSVEVVDERGVRYEAEIAGIERLCPIEPDSARYPLGKREVVRHTVRVFATSLPPFGYRLVGARLKKQPVLNGLPLQPSGAAIGNEFIRVTAEPDGTLTWLDLETGERRTGLHRFEDSGDVGDEYSYSPPVLNESWTAPVVRSISVKGDGRSCRTLTVRYALEAPRSAGADGRRRGAELERLEIVTELTLTAGSRVVACRTTVDNTARDHRLRLLFPLDGKRGPVRAGAAYDVMAWPEAIEQPPEDVWVENEPTAFPFQHFVYADGPRSRFVFTAKGLHEYEWVPSRSLGEGGAGADGAGAGARADTGAVKEMGGAEGSAQAGVAAGTEAGGTLAITLLRSVSHLGGADRGMSTTNRPGPGLAAEGGQVLRKLTFEYALTIGGASATAAPWRIADEREAAVLARTASLSPAPRYAAGLAIAAERPLPSECGWLESKEADIHVTAFRPAPDAGGGLELRVVNLGDADKSGEIALRLPVESACETDLAGRKLRELPLRETEAGRSLEVELKPKEIRTIRLR</sequence>